<dbReference type="OrthoDB" id="574431at2"/>
<dbReference type="AlphaFoldDB" id="A0A418XAY3"/>
<evidence type="ECO:0000313" key="3">
    <source>
        <dbReference type="Proteomes" id="UP000284021"/>
    </source>
</evidence>
<evidence type="ECO:0000313" key="2">
    <source>
        <dbReference type="EMBL" id="RJG09630.1"/>
    </source>
</evidence>
<organism evidence="2 3">
    <name type="scientific">Pseudomonas cavernicola</name>
    <dbReference type="NCBI Taxonomy" id="2320866"/>
    <lineage>
        <taxon>Bacteria</taxon>
        <taxon>Pseudomonadati</taxon>
        <taxon>Pseudomonadota</taxon>
        <taxon>Gammaproteobacteria</taxon>
        <taxon>Pseudomonadales</taxon>
        <taxon>Pseudomonadaceae</taxon>
        <taxon>Pseudomonas</taxon>
    </lineage>
</organism>
<comment type="caution">
    <text evidence="2">The sequence shown here is derived from an EMBL/GenBank/DDBJ whole genome shotgun (WGS) entry which is preliminary data.</text>
</comment>
<dbReference type="Proteomes" id="UP000284021">
    <property type="component" value="Unassembled WGS sequence"/>
</dbReference>
<gene>
    <name evidence="2" type="ORF">D3879_16265</name>
</gene>
<sequence length="120" mass="13769">MGRHRPNLLTWQWRGYAATHRNPINLIVHLIAVPLFVLASLVLLSALFQLSVLPLILGVIGLLAALALQAHGHRLESKPQEPFSDTTDAVQRLLLEQFFTFPRFVLNGGWWRAWKTRQRR</sequence>
<keyword evidence="1" id="KW-0472">Membrane</keyword>
<feature type="transmembrane region" description="Helical" evidence="1">
    <location>
        <begin position="50"/>
        <end position="68"/>
    </location>
</feature>
<keyword evidence="1" id="KW-1133">Transmembrane helix</keyword>
<keyword evidence="1" id="KW-0812">Transmembrane</keyword>
<evidence type="ECO:0000256" key="1">
    <source>
        <dbReference type="SAM" id="Phobius"/>
    </source>
</evidence>
<accession>A0A418XAY3</accession>
<keyword evidence="3" id="KW-1185">Reference proteome</keyword>
<dbReference type="RefSeq" id="WP_119955324.1">
    <property type="nucleotide sequence ID" value="NZ_QYUR01000006.1"/>
</dbReference>
<protein>
    <submittedName>
        <fullName evidence="2">DUF962 domain-containing protein</fullName>
    </submittedName>
</protein>
<name>A0A418XAY3_9PSED</name>
<reference evidence="2 3" key="1">
    <citation type="submission" date="2018-09" db="EMBL/GenBank/DDBJ databases">
        <authorList>
            <person name="Zhu H."/>
        </authorList>
    </citation>
    <scope>NUCLEOTIDE SEQUENCE [LARGE SCALE GENOMIC DNA]</scope>
    <source>
        <strain evidence="2 3">K1S02-6</strain>
    </source>
</reference>
<proteinExistence type="predicted"/>
<feature type="transmembrane region" description="Helical" evidence="1">
    <location>
        <begin position="24"/>
        <end position="44"/>
    </location>
</feature>
<dbReference type="EMBL" id="QYUR01000006">
    <property type="protein sequence ID" value="RJG09630.1"/>
    <property type="molecule type" value="Genomic_DNA"/>
</dbReference>